<evidence type="ECO:0000256" key="4">
    <source>
        <dbReference type="ARBA" id="ARBA00011245"/>
    </source>
</evidence>
<keyword evidence="12" id="KW-1185">Reference proteome</keyword>
<dbReference type="Pfam" id="PF01379">
    <property type="entry name" value="Porphobil_deam"/>
    <property type="match status" value="1"/>
</dbReference>
<dbReference type="PROSITE" id="PS00533">
    <property type="entry name" value="PORPHOBILINOGEN_DEAM"/>
    <property type="match status" value="1"/>
</dbReference>
<dbReference type="SUPFAM" id="SSF53850">
    <property type="entry name" value="Periplasmic binding protein-like II"/>
    <property type="match status" value="1"/>
</dbReference>
<accession>A0ABV6I0V4</accession>
<evidence type="ECO:0000259" key="9">
    <source>
        <dbReference type="Pfam" id="PF01379"/>
    </source>
</evidence>
<evidence type="ECO:0000256" key="8">
    <source>
        <dbReference type="HAMAP-Rule" id="MF_00260"/>
    </source>
</evidence>
<dbReference type="GO" id="GO:0004418">
    <property type="term" value="F:hydroxymethylbilane synthase activity"/>
    <property type="evidence" value="ECO:0007669"/>
    <property type="project" value="UniProtKB-EC"/>
</dbReference>
<dbReference type="PANTHER" id="PTHR11557">
    <property type="entry name" value="PORPHOBILINOGEN DEAMINASE"/>
    <property type="match status" value="1"/>
</dbReference>
<evidence type="ECO:0000313" key="12">
    <source>
        <dbReference type="Proteomes" id="UP001589769"/>
    </source>
</evidence>
<proteinExistence type="inferred from homology"/>
<keyword evidence="5 8" id="KW-0808">Transferase</keyword>
<keyword evidence="6 8" id="KW-0627">Porphyrin biosynthesis</keyword>
<evidence type="ECO:0000256" key="2">
    <source>
        <dbReference type="ARBA" id="ARBA00004735"/>
    </source>
</evidence>
<comment type="function">
    <text evidence="1 8">Tetrapolymerization of the monopyrrole PBG into the hydroxymethylbilane pre-uroporphyrinogen in several discrete steps.</text>
</comment>
<dbReference type="InterPro" id="IPR022418">
    <property type="entry name" value="Porphobilinogen_deaminase_C"/>
</dbReference>
<dbReference type="InterPro" id="IPR036803">
    <property type="entry name" value="Porphobilinogen_deaminase_C_sf"/>
</dbReference>
<dbReference type="InterPro" id="IPR000860">
    <property type="entry name" value="HemC"/>
</dbReference>
<comment type="cofactor">
    <cofactor evidence="8">
        <name>dipyrromethane</name>
        <dbReference type="ChEBI" id="CHEBI:60342"/>
    </cofactor>
    <text evidence="8">Binds 1 dipyrromethane group covalently.</text>
</comment>
<dbReference type="HAMAP" id="MF_00260">
    <property type="entry name" value="Porphobil_deam"/>
    <property type="match status" value="1"/>
</dbReference>
<dbReference type="RefSeq" id="WP_382376077.1">
    <property type="nucleotide sequence ID" value="NZ_JBHLWA010000049.1"/>
</dbReference>
<name>A0ABV6I0V4_9PAST</name>
<evidence type="ECO:0000256" key="5">
    <source>
        <dbReference type="ARBA" id="ARBA00022679"/>
    </source>
</evidence>
<evidence type="ECO:0000256" key="7">
    <source>
        <dbReference type="ARBA" id="ARBA00048169"/>
    </source>
</evidence>
<sequence length="308" mass="34043">MQKNVIRIATRQSPLALWQANFIKQQLESLYPELHVELVTMVTKGDVLLDTPLAKIGGKGLFVKELELALLENRADIAVHSMKDVPMQFPEGLHLSVICEREDPRDAFVSNQYASFAELPQNAVVGTSSLRRQCQLKALRPDLELKTLRGNVGTRLRKLDEGEYDAIILAAAGLIRLGEQQRIRSFIEVDYSLPAVGQGAVGVECREDDVWVNKLLQPLLHQDTWDRVIAERAMNNRLQGGCQVPIAGYAILQGEQLYLRALVGAVDGSKILRAEAKAPRNQAAQLGIQVAESLLAQGAEKLLAQVLE</sequence>
<comment type="miscellaneous">
    <text evidence="8">The porphobilinogen subunits are added to the dipyrromethane group.</text>
</comment>
<dbReference type="Pfam" id="PF03900">
    <property type="entry name" value="Porphobil_deamC"/>
    <property type="match status" value="1"/>
</dbReference>
<feature type="domain" description="Porphobilinogen deaminase N-terminal" evidence="9">
    <location>
        <begin position="6"/>
        <end position="212"/>
    </location>
</feature>
<protein>
    <recommendedName>
        <fullName evidence="8">Porphobilinogen deaminase</fullName>
        <shortName evidence="8">PBG</shortName>
        <ecNumber evidence="8">2.5.1.61</ecNumber>
    </recommendedName>
    <alternativeName>
        <fullName evidence="8">Hydroxymethylbilane synthase</fullName>
        <shortName evidence="8">HMBS</shortName>
    </alternativeName>
    <alternativeName>
        <fullName evidence="8">Pre-uroporphyrinogen synthase</fullName>
    </alternativeName>
</protein>
<dbReference type="EMBL" id="JBHLWA010000049">
    <property type="protein sequence ID" value="MFC0324010.1"/>
    <property type="molecule type" value="Genomic_DNA"/>
</dbReference>
<dbReference type="NCBIfam" id="TIGR00212">
    <property type="entry name" value="hemC"/>
    <property type="match status" value="1"/>
</dbReference>
<comment type="caution">
    <text evidence="11">The sequence shown here is derived from an EMBL/GenBank/DDBJ whole genome shotgun (WGS) entry which is preliminary data.</text>
</comment>
<feature type="modified residue" description="S-(dipyrrolylmethanemethyl)cysteine" evidence="8">
    <location>
        <position position="242"/>
    </location>
</feature>
<dbReference type="PIRSF" id="PIRSF001438">
    <property type="entry name" value="4pyrrol_synth_OHMeBilane_synth"/>
    <property type="match status" value="1"/>
</dbReference>
<dbReference type="PRINTS" id="PR00151">
    <property type="entry name" value="PORPHBDMNASE"/>
</dbReference>
<dbReference type="SUPFAM" id="SSF54782">
    <property type="entry name" value="Porphobilinogen deaminase (hydroxymethylbilane synthase), C-terminal domain"/>
    <property type="match status" value="1"/>
</dbReference>
<dbReference type="CDD" id="cd13646">
    <property type="entry name" value="PBP2_EcHMBS_like"/>
    <property type="match status" value="1"/>
</dbReference>
<evidence type="ECO:0000259" key="10">
    <source>
        <dbReference type="Pfam" id="PF03900"/>
    </source>
</evidence>
<evidence type="ECO:0000256" key="6">
    <source>
        <dbReference type="ARBA" id="ARBA00023244"/>
    </source>
</evidence>
<dbReference type="Gene3D" id="3.30.160.40">
    <property type="entry name" value="Porphobilinogen deaminase, C-terminal domain"/>
    <property type="match status" value="1"/>
</dbReference>
<dbReference type="PANTHER" id="PTHR11557:SF0">
    <property type="entry name" value="PORPHOBILINOGEN DEAMINASE"/>
    <property type="match status" value="1"/>
</dbReference>
<feature type="domain" description="Porphobilinogen deaminase C-terminal" evidence="10">
    <location>
        <begin position="226"/>
        <end position="295"/>
    </location>
</feature>
<evidence type="ECO:0000256" key="3">
    <source>
        <dbReference type="ARBA" id="ARBA00005638"/>
    </source>
</evidence>
<reference evidence="11 12" key="1">
    <citation type="submission" date="2024-09" db="EMBL/GenBank/DDBJ databases">
        <authorList>
            <person name="Sun Q."/>
            <person name="Mori K."/>
        </authorList>
    </citation>
    <scope>NUCLEOTIDE SEQUENCE [LARGE SCALE GENOMIC DNA]</scope>
    <source>
        <strain evidence="11 12">CCM 7538</strain>
    </source>
</reference>
<comment type="similarity">
    <text evidence="3 8">Belongs to the HMBS family.</text>
</comment>
<dbReference type="Proteomes" id="UP001589769">
    <property type="component" value="Unassembled WGS sequence"/>
</dbReference>
<dbReference type="Gene3D" id="3.40.190.10">
    <property type="entry name" value="Periplasmic binding protein-like II"/>
    <property type="match status" value="2"/>
</dbReference>
<comment type="subunit">
    <text evidence="4 8">Monomer.</text>
</comment>
<dbReference type="EC" id="2.5.1.61" evidence="8"/>
<comment type="pathway">
    <text evidence="2">Porphyrin-containing compound metabolism; protoporphyrin-IX biosynthesis; coproporphyrinogen-III from 5-aminolevulinate: step 2/4.</text>
</comment>
<evidence type="ECO:0000256" key="1">
    <source>
        <dbReference type="ARBA" id="ARBA00002869"/>
    </source>
</evidence>
<gene>
    <name evidence="8 11" type="primary">hemC</name>
    <name evidence="11" type="ORF">ACFFHT_10680</name>
</gene>
<dbReference type="InterPro" id="IPR022417">
    <property type="entry name" value="Porphobilin_deaminase_N"/>
</dbReference>
<dbReference type="InterPro" id="IPR022419">
    <property type="entry name" value="Porphobilin_deaminase_cofac_BS"/>
</dbReference>
<organism evidence="11 12">
    <name type="scientific">Gallibacterium melopsittaci</name>
    <dbReference type="NCBI Taxonomy" id="516063"/>
    <lineage>
        <taxon>Bacteria</taxon>
        <taxon>Pseudomonadati</taxon>
        <taxon>Pseudomonadota</taxon>
        <taxon>Gammaproteobacteria</taxon>
        <taxon>Pasteurellales</taxon>
        <taxon>Pasteurellaceae</taxon>
        <taxon>Gallibacterium</taxon>
    </lineage>
</organism>
<comment type="catalytic activity">
    <reaction evidence="7 8">
        <text>4 porphobilinogen + H2O = hydroxymethylbilane + 4 NH4(+)</text>
        <dbReference type="Rhea" id="RHEA:13185"/>
        <dbReference type="ChEBI" id="CHEBI:15377"/>
        <dbReference type="ChEBI" id="CHEBI:28938"/>
        <dbReference type="ChEBI" id="CHEBI:57845"/>
        <dbReference type="ChEBI" id="CHEBI:58126"/>
        <dbReference type="EC" id="2.5.1.61"/>
    </reaction>
</comment>
<evidence type="ECO:0000313" key="11">
    <source>
        <dbReference type="EMBL" id="MFC0324010.1"/>
    </source>
</evidence>